<dbReference type="AlphaFoldDB" id="A0ABD0JCC7"/>
<evidence type="ECO:0000256" key="4">
    <source>
        <dbReference type="ARBA" id="ARBA00022692"/>
    </source>
</evidence>
<protein>
    <recommendedName>
        <fullName evidence="3">Nicastrin</fullName>
    </recommendedName>
</protein>
<dbReference type="Pfam" id="PF18266">
    <property type="entry name" value="Ncstrn_small"/>
    <property type="match status" value="1"/>
</dbReference>
<dbReference type="Gene3D" id="3.40.630.10">
    <property type="entry name" value="Zn peptidases"/>
    <property type="match status" value="1"/>
</dbReference>
<evidence type="ECO:0000256" key="6">
    <source>
        <dbReference type="ARBA" id="ARBA00022976"/>
    </source>
</evidence>
<keyword evidence="13" id="KW-1185">Reference proteome</keyword>
<keyword evidence="4 10" id="KW-0812">Transmembrane</keyword>
<dbReference type="Proteomes" id="UP001519460">
    <property type="component" value="Unassembled WGS sequence"/>
</dbReference>
<evidence type="ECO:0000256" key="3">
    <source>
        <dbReference type="ARBA" id="ARBA00015303"/>
    </source>
</evidence>
<sequence length="794" mass="88116">MLTQTTTDLSRGVGQLNVSIQNVLTDPSEVGRLTKETEDLTLTVDANRADIRNLTAVVAGLQRATPDVGNQSDNASSVTGDISSLARDMQKMMTDVGSLTSELGNVKGDVGNLAGELALLNKTLKDRASQDAGNENGQLQGTRTKKKIYIDLKAQEGCYRLLNGTHQIGCGSAQAGNVGVVHYMETDEDWDWVLKTGTTTPFAAVLHSANFTAKNVRRLVQSGRVNGIAVISVNLTAPVDGFSADKSCPNDAYGLYHDNADFENCKNETWNQAGHGLVFDDLGMPIFSLTEESDVESIINKCYLKFNKPVNGKARPYPLCAVQLESFMQAAKDTETCIRRSELVLNLNPVKFCDPLGDQNIVATLKAVPYNETRPESSVIVVGARSSTEKDVMFALFQGEAFDYIGSSRMVYEMGEGRFPVSFDMSELDTLKLQKINLTHIAQFIELSQVGRRDDSNSLWMHVDPAVLKQERTTVDAMLQQLKSHGTTAGTHLMETPEGKPLPPASVQRFLMDRKFPSIVITDHEKQFTNRFYNSHFDLAKEIDADYPSDNITDWYNATTRQSNLTASLATTLARYLFNQVTGRDPSSSEQAILTADSEEVNHLYYCYLHSPHCDLFNTTVDPKDTDALKKNTKPYPFYVSIHYKTTELTQLTQRVLAYFTGKEVINATEDTCKVMSDDTGITDERYSYLWMHGPDSGGERKPMCYKSTVLLSVAKSPAFEIDDYDWSSGKYSTWTESVWNTFRVRVFLIPSKQFQVLTLTVGIGFLLVSLVIVYFISSSADVLFQNASEPPQS</sequence>
<comment type="subcellular location">
    <subcellularLocation>
        <location evidence="1">Membrane</location>
        <topology evidence="1">Single-pass type I membrane protein</topology>
    </subcellularLocation>
</comment>
<accession>A0ABD0JCC7</accession>
<proteinExistence type="inferred from homology"/>
<evidence type="ECO:0000256" key="1">
    <source>
        <dbReference type="ARBA" id="ARBA00004479"/>
    </source>
</evidence>
<comment type="caution">
    <text evidence="12">The sequence shown here is derived from an EMBL/GenBank/DDBJ whole genome shotgun (WGS) entry which is preliminary data.</text>
</comment>
<gene>
    <name evidence="12" type="ORF">BaRGS_00036699</name>
</gene>
<keyword evidence="8 10" id="KW-0472">Membrane</keyword>
<evidence type="ECO:0000313" key="13">
    <source>
        <dbReference type="Proteomes" id="UP001519460"/>
    </source>
</evidence>
<comment type="similarity">
    <text evidence="2">Belongs to the nicastrin family.</text>
</comment>
<keyword evidence="6" id="KW-0914">Notch signaling pathway</keyword>
<keyword evidence="5" id="KW-0732">Signal</keyword>
<evidence type="ECO:0000256" key="9">
    <source>
        <dbReference type="ARBA" id="ARBA00023180"/>
    </source>
</evidence>
<evidence type="ECO:0000256" key="7">
    <source>
        <dbReference type="ARBA" id="ARBA00022989"/>
    </source>
</evidence>
<dbReference type="GO" id="GO:0007219">
    <property type="term" value="P:Notch signaling pathway"/>
    <property type="evidence" value="ECO:0007669"/>
    <property type="project" value="UniProtKB-KW"/>
</dbReference>
<evidence type="ECO:0000256" key="2">
    <source>
        <dbReference type="ARBA" id="ARBA00007717"/>
    </source>
</evidence>
<feature type="transmembrane region" description="Helical" evidence="10">
    <location>
        <begin position="755"/>
        <end position="777"/>
    </location>
</feature>
<name>A0ABD0JCC7_9CAEN</name>
<evidence type="ECO:0000256" key="8">
    <source>
        <dbReference type="ARBA" id="ARBA00023136"/>
    </source>
</evidence>
<dbReference type="SUPFAM" id="SSF53187">
    <property type="entry name" value="Zn-dependent exopeptidases"/>
    <property type="match status" value="1"/>
</dbReference>
<keyword evidence="9" id="KW-0325">Glycoprotein</keyword>
<evidence type="ECO:0000256" key="5">
    <source>
        <dbReference type="ARBA" id="ARBA00022729"/>
    </source>
</evidence>
<dbReference type="InterPro" id="IPR041084">
    <property type="entry name" value="Ncstrn_small"/>
</dbReference>
<reference evidence="12 13" key="1">
    <citation type="journal article" date="2023" name="Sci. Data">
        <title>Genome assembly of the Korean intertidal mud-creeper Batillaria attramentaria.</title>
        <authorList>
            <person name="Patra A.K."/>
            <person name="Ho P.T."/>
            <person name="Jun S."/>
            <person name="Lee S.J."/>
            <person name="Kim Y."/>
            <person name="Won Y.J."/>
        </authorList>
    </citation>
    <scope>NUCLEOTIDE SEQUENCE [LARGE SCALE GENOMIC DNA]</scope>
    <source>
        <strain evidence="12">Wonlab-2016</strain>
    </source>
</reference>
<evidence type="ECO:0000259" key="11">
    <source>
        <dbReference type="Pfam" id="PF18266"/>
    </source>
</evidence>
<dbReference type="PANTHER" id="PTHR21092:SF0">
    <property type="entry name" value="NICASTRIN"/>
    <property type="match status" value="1"/>
</dbReference>
<dbReference type="Pfam" id="PF05450">
    <property type="entry name" value="Nicastrin"/>
    <property type="match status" value="1"/>
</dbReference>
<evidence type="ECO:0000256" key="10">
    <source>
        <dbReference type="SAM" id="Phobius"/>
    </source>
</evidence>
<evidence type="ECO:0000313" key="12">
    <source>
        <dbReference type="EMBL" id="KAK7468048.1"/>
    </source>
</evidence>
<dbReference type="PANTHER" id="PTHR21092">
    <property type="entry name" value="NICASTRIN"/>
    <property type="match status" value="1"/>
</dbReference>
<keyword evidence="7 10" id="KW-1133">Transmembrane helix</keyword>
<organism evidence="12 13">
    <name type="scientific">Batillaria attramentaria</name>
    <dbReference type="NCBI Taxonomy" id="370345"/>
    <lineage>
        <taxon>Eukaryota</taxon>
        <taxon>Metazoa</taxon>
        <taxon>Spiralia</taxon>
        <taxon>Lophotrochozoa</taxon>
        <taxon>Mollusca</taxon>
        <taxon>Gastropoda</taxon>
        <taxon>Caenogastropoda</taxon>
        <taxon>Sorbeoconcha</taxon>
        <taxon>Cerithioidea</taxon>
        <taxon>Batillariidae</taxon>
        <taxon>Batillaria</taxon>
    </lineage>
</organism>
<feature type="domain" description="Nicastrin small lobe" evidence="11">
    <location>
        <begin position="158"/>
        <end position="330"/>
    </location>
</feature>
<dbReference type="GO" id="GO:0005886">
    <property type="term" value="C:plasma membrane"/>
    <property type="evidence" value="ECO:0007669"/>
    <property type="project" value="UniProtKB-ARBA"/>
</dbReference>
<dbReference type="EMBL" id="JACVVK020000524">
    <property type="protein sequence ID" value="KAK7468048.1"/>
    <property type="molecule type" value="Genomic_DNA"/>
</dbReference>
<dbReference type="InterPro" id="IPR008710">
    <property type="entry name" value="Nicastrin"/>
</dbReference>